<organism evidence="3 4">
    <name type="scientific">Globisporangium ultimum (strain ATCC 200006 / CBS 805.95 / DAOM BR144)</name>
    <name type="common">Pythium ultimum</name>
    <dbReference type="NCBI Taxonomy" id="431595"/>
    <lineage>
        <taxon>Eukaryota</taxon>
        <taxon>Sar</taxon>
        <taxon>Stramenopiles</taxon>
        <taxon>Oomycota</taxon>
        <taxon>Peronosporomycetes</taxon>
        <taxon>Pythiales</taxon>
        <taxon>Pythiaceae</taxon>
        <taxon>Globisporangium</taxon>
    </lineage>
</organism>
<reference evidence="4" key="1">
    <citation type="journal article" date="2010" name="Genome Biol.">
        <title>Genome sequence of the necrotrophic plant pathogen Pythium ultimum reveals original pathogenicity mechanisms and effector repertoire.</title>
        <authorList>
            <person name="Levesque C.A."/>
            <person name="Brouwer H."/>
            <person name="Cano L."/>
            <person name="Hamilton J.P."/>
            <person name="Holt C."/>
            <person name="Huitema E."/>
            <person name="Raffaele S."/>
            <person name="Robideau G.P."/>
            <person name="Thines M."/>
            <person name="Win J."/>
            <person name="Zerillo M.M."/>
            <person name="Beakes G.W."/>
            <person name="Boore J.L."/>
            <person name="Busam D."/>
            <person name="Dumas B."/>
            <person name="Ferriera S."/>
            <person name="Fuerstenberg S.I."/>
            <person name="Gachon C.M."/>
            <person name="Gaulin E."/>
            <person name="Govers F."/>
            <person name="Grenville-Briggs L."/>
            <person name="Horner N."/>
            <person name="Hostetler J."/>
            <person name="Jiang R.H."/>
            <person name="Johnson J."/>
            <person name="Krajaejun T."/>
            <person name="Lin H."/>
            <person name="Meijer H.J."/>
            <person name="Moore B."/>
            <person name="Morris P."/>
            <person name="Phuntmart V."/>
            <person name="Puiu D."/>
            <person name="Shetty J."/>
            <person name="Stajich J.E."/>
            <person name="Tripathy S."/>
            <person name="Wawra S."/>
            <person name="van West P."/>
            <person name="Whitty B.R."/>
            <person name="Coutinho P.M."/>
            <person name="Henrissat B."/>
            <person name="Martin F."/>
            <person name="Thomas P.D."/>
            <person name="Tyler B.M."/>
            <person name="De Vries R.P."/>
            <person name="Kamoun S."/>
            <person name="Yandell M."/>
            <person name="Tisserat N."/>
            <person name="Buell C.R."/>
        </authorList>
    </citation>
    <scope>NUCLEOTIDE SEQUENCE</scope>
    <source>
        <strain evidence="4">DAOM:BR144</strain>
    </source>
</reference>
<dbReference type="HOGENOM" id="CLU_720554_0_0_1"/>
<accession>K3WSD9</accession>
<keyword evidence="4" id="KW-1185">Reference proteome</keyword>
<feature type="transmembrane region" description="Helical" evidence="2">
    <location>
        <begin position="355"/>
        <end position="378"/>
    </location>
</feature>
<evidence type="ECO:0000313" key="3">
    <source>
        <dbReference type="EnsemblProtists" id="PYU1_T007883"/>
    </source>
</evidence>
<evidence type="ECO:0000313" key="4">
    <source>
        <dbReference type="Proteomes" id="UP000019132"/>
    </source>
</evidence>
<evidence type="ECO:0000256" key="1">
    <source>
        <dbReference type="SAM" id="MobiDB-lite"/>
    </source>
</evidence>
<keyword evidence="2" id="KW-0472">Membrane</keyword>
<sequence length="387" mass="43690">MTTSTDMFLETVSLNDDTPNGQVRANGNGSADDLEAQLPSLNGTKSAKNGDASNPIVESDDKEDDDTQREQIVVVVDPNRKPVANGRPVHPTLPLLRVPKQEEEEEYFRDYDPTLFSPEVSRRAVEIARSRAKTLEMELQELALLEVEKTVPAAKMSPGEAVGIISSAFVTSISKVKQLVTSGEKEYDLLSGSSPLSKLDDLDTDGDGLQISPDASKGEGKHFQFKHKPALKRISAYSSLDKDKRVNSNNQKQKKRIVWHEEVLDQDEEFYDDEEPHEETESLMEVNGKPILNYKNDRLTPRSKKKRKKLVKGMMRRLTPMEKEELYKQRPDLMIIPNWAQKYRQGLEDEESSRWSFWLISIIGTLAVLLIVLIILIAKERAATVKS</sequence>
<dbReference type="OMA" id="KGIQWHE"/>
<dbReference type="AlphaFoldDB" id="K3WSD9"/>
<dbReference type="VEuPathDB" id="FungiDB:PYU1_G007867"/>
<evidence type="ECO:0000256" key="2">
    <source>
        <dbReference type="SAM" id="Phobius"/>
    </source>
</evidence>
<feature type="region of interest" description="Disordered" evidence="1">
    <location>
        <begin position="13"/>
        <end position="69"/>
    </location>
</feature>
<dbReference type="Proteomes" id="UP000019132">
    <property type="component" value="Unassembled WGS sequence"/>
</dbReference>
<proteinExistence type="predicted"/>
<feature type="compositionally biased region" description="Acidic residues" evidence="1">
    <location>
        <begin position="58"/>
        <end position="67"/>
    </location>
</feature>
<keyword evidence="2" id="KW-1133">Transmembrane helix</keyword>
<protein>
    <submittedName>
        <fullName evidence="3">Uncharacterized protein</fullName>
    </submittedName>
</protein>
<name>K3WSD9_GLOUD</name>
<dbReference type="eggNOG" id="ENOG502R7EY">
    <property type="taxonomic scope" value="Eukaryota"/>
</dbReference>
<reference evidence="3" key="3">
    <citation type="submission" date="2015-02" db="UniProtKB">
        <authorList>
            <consortium name="EnsemblProtists"/>
        </authorList>
    </citation>
    <scope>IDENTIFICATION</scope>
    <source>
        <strain evidence="3">DAOM BR144</strain>
    </source>
</reference>
<dbReference type="InParanoid" id="K3WSD9"/>
<reference evidence="4" key="2">
    <citation type="submission" date="2010-04" db="EMBL/GenBank/DDBJ databases">
        <authorList>
            <person name="Buell R."/>
            <person name="Hamilton J."/>
            <person name="Hostetler J."/>
        </authorList>
    </citation>
    <scope>NUCLEOTIDE SEQUENCE [LARGE SCALE GENOMIC DNA]</scope>
    <source>
        <strain evidence="4">DAOM:BR144</strain>
    </source>
</reference>
<keyword evidence="2" id="KW-0812">Transmembrane</keyword>
<dbReference type="EMBL" id="GL376617">
    <property type="status" value="NOT_ANNOTATED_CDS"/>
    <property type="molecule type" value="Genomic_DNA"/>
</dbReference>
<dbReference type="EnsemblProtists" id="PYU1_T007883">
    <property type="protein sequence ID" value="PYU1_T007883"/>
    <property type="gene ID" value="PYU1_G007867"/>
</dbReference>
<feature type="compositionally biased region" description="Polar residues" evidence="1">
    <location>
        <begin position="13"/>
        <end position="29"/>
    </location>
</feature>